<proteinExistence type="predicted"/>
<dbReference type="CDD" id="cd00207">
    <property type="entry name" value="fer2"/>
    <property type="match status" value="1"/>
</dbReference>
<dbReference type="Pfam" id="PF07992">
    <property type="entry name" value="Pyr_redox_2"/>
    <property type="match status" value="1"/>
</dbReference>
<keyword evidence="5" id="KW-0472">Membrane</keyword>
<dbReference type="Gene3D" id="3.10.20.30">
    <property type="match status" value="1"/>
</dbReference>
<dbReference type="AlphaFoldDB" id="A0A6G9ZEN9"/>
<dbReference type="Pfam" id="PF18267">
    <property type="entry name" value="Rubredoxin_C"/>
    <property type="match status" value="1"/>
</dbReference>
<evidence type="ECO:0000256" key="3">
    <source>
        <dbReference type="ARBA" id="ARBA00022630"/>
    </source>
</evidence>
<keyword evidence="5" id="KW-0812">Transmembrane</keyword>
<dbReference type="SUPFAM" id="SSF49879">
    <property type="entry name" value="SMAD/FHA domain"/>
    <property type="match status" value="1"/>
</dbReference>
<dbReference type="InterPro" id="IPR041575">
    <property type="entry name" value="Rubredoxin_C"/>
</dbReference>
<dbReference type="PROSITE" id="PS51085">
    <property type="entry name" value="2FE2S_FER_2"/>
    <property type="match status" value="1"/>
</dbReference>
<dbReference type="PANTHER" id="PTHR43429:SF3">
    <property type="entry name" value="NITRITE REDUCTASE [NAD(P)H]"/>
    <property type="match status" value="1"/>
</dbReference>
<dbReference type="EMBL" id="CP046173">
    <property type="protein sequence ID" value="QIS24085.1"/>
    <property type="molecule type" value="Genomic_DNA"/>
</dbReference>
<feature type="transmembrane region" description="Helical" evidence="5">
    <location>
        <begin position="191"/>
        <end position="213"/>
    </location>
</feature>
<reference evidence="8 9" key="1">
    <citation type="journal article" date="2019" name="ACS Chem. Biol.">
        <title>Identification and Mobilization of a Cryptic Antibiotic Biosynthesis Gene Locus from a Human-Pathogenic Nocardia Isolate.</title>
        <authorList>
            <person name="Herisse M."/>
            <person name="Ishida K."/>
            <person name="Porter J.L."/>
            <person name="Howden B."/>
            <person name="Hertweck C."/>
            <person name="Stinear T.P."/>
            <person name="Pidot S.J."/>
        </authorList>
    </citation>
    <scope>NUCLEOTIDE SEQUENCE [LARGE SCALE GENOMIC DNA]</scope>
    <source>
        <strain evidence="8 9">AUSMDU00012715</strain>
    </source>
</reference>
<evidence type="ECO:0000259" key="7">
    <source>
        <dbReference type="PROSITE" id="PS51085"/>
    </source>
</evidence>
<feature type="domain" description="2Fe-2S ferredoxin-type" evidence="7">
    <location>
        <begin position="501"/>
        <end position="596"/>
    </location>
</feature>
<dbReference type="GO" id="GO:0051536">
    <property type="term" value="F:iron-sulfur cluster binding"/>
    <property type="evidence" value="ECO:0007669"/>
    <property type="project" value="InterPro"/>
</dbReference>
<dbReference type="SMART" id="SM00240">
    <property type="entry name" value="FHA"/>
    <property type="match status" value="1"/>
</dbReference>
<feature type="transmembrane region" description="Helical" evidence="5">
    <location>
        <begin position="167"/>
        <end position="185"/>
    </location>
</feature>
<evidence type="ECO:0000256" key="2">
    <source>
        <dbReference type="ARBA" id="ARBA00022553"/>
    </source>
</evidence>
<dbReference type="InterPro" id="IPR016156">
    <property type="entry name" value="FAD/NAD-linked_Rdtase_dimer_sf"/>
</dbReference>
<feature type="transmembrane region" description="Helical" evidence="5">
    <location>
        <begin position="448"/>
        <end position="465"/>
    </location>
</feature>
<keyword evidence="4" id="KW-0274">FAD</keyword>
<organism evidence="8 9">
    <name type="scientific">Nocardia terpenica</name>
    <dbReference type="NCBI Taxonomy" id="455432"/>
    <lineage>
        <taxon>Bacteria</taxon>
        <taxon>Bacillati</taxon>
        <taxon>Actinomycetota</taxon>
        <taxon>Actinomycetes</taxon>
        <taxon>Mycobacteriales</taxon>
        <taxon>Nocardiaceae</taxon>
        <taxon>Nocardia</taxon>
    </lineage>
</organism>
<evidence type="ECO:0000256" key="5">
    <source>
        <dbReference type="SAM" id="Phobius"/>
    </source>
</evidence>
<protein>
    <submittedName>
        <fullName evidence="8">FHA domain-containing protein</fullName>
    </submittedName>
</protein>
<evidence type="ECO:0000256" key="1">
    <source>
        <dbReference type="ARBA" id="ARBA00001974"/>
    </source>
</evidence>
<dbReference type="SUPFAM" id="SSF51905">
    <property type="entry name" value="FAD/NAD(P)-binding domain"/>
    <property type="match status" value="2"/>
</dbReference>
<feature type="domain" description="FHA" evidence="6">
    <location>
        <begin position="26"/>
        <end position="74"/>
    </location>
</feature>
<dbReference type="CDD" id="cd00060">
    <property type="entry name" value="FHA"/>
    <property type="match status" value="1"/>
</dbReference>
<evidence type="ECO:0000313" key="9">
    <source>
        <dbReference type="Proteomes" id="UP000500953"/>
    </source>
</evidence>
<sequence>MPNGPALVEIREPGRAPRQLMVSGPVTFGRDGAGEVLADAAVSRQHVRLVPSPTALSVVDLGSRNGTAVNGVALTGRAALARGDVVRLGRTEIIVLYVPTAEQESGGGATIAAIPVQAPPPPAAPAALPRWVRVANRALGIDPSGTRNLFPASTELRSRVPRPVWQAVRIASIASYLAVVVAMFVRPAGGLFVFFGIVVPLLPGLFLIAPGLWRNSCPLAATNQIPRVLRFTRGGNPPEWLRRRGYQVSVTLFLGIAGARLAGLDRIGAAAGVALSAVALAAFAGGVLYKGKSGWCSSICPLFSLQRVYGQTPFVTVPNTHCEPCVGCAKNCFDFTPRAAYQADLADPERSWSAPRKLFAAALPGFVLGFFTLTGDIGTAVVQRYSVLALFMLVTVGVFFALEAMTPVSPAMLSAGYAAVALNVFYWFSGVTLARSFSTITGVSAPWLHWPISAVILLATAVWLLRTRVVELQYATSTGARTEPVLLPFPKRRMPEKSVEPTISVVFEPGGQVTAEEGMSLLEAAERTELPIEAGCRMGVCGADPVAVLAGADCLSAIGREERNTLRRLGFADNTRMACCARIGGGTVRVSPTPEPGRGGGTGPRRFDRSIVSCVVIGNGIAGVTAADFLRRGHPNCEIHLVGREAHAFYNRMGISRLVYGRSAMQGLYLLPEQWYDDHQVTAWLNTLVTSIDLAGRRVFLGTGDALPYDRLVLAMGASSALPPVEGLSRPGCFVLRDADDAMLVRSYVQEFRCARAVVAGGGLLGLEAAYALHLLGLQVTVLERGERLLARQLDPRCSDLVLDHFTRAGIQVLRRAETAAVTGDPVVQGVILSDGRRLACEVFLTATGIRPNIELARRARIPVGRGILVDDGMRTGVPGVFAAGDVAEHQGQVFGLWPIAAEQAQVAADNALGGSRSLVAEVPATILKGVGLELFSIGRVRPGRADEEIVVDRPGSYRRLLLSEGRAAGATILGHHPAEIAAAQRAVREHTPIPAAARAALRSGDWSVLESGATTMEFGAVGG</sequence>
<comment type="cofactor">
    <cofactor evidence="1">
        <name>FAD</name>
        <dbReference type="ChEBI" id="CHEBI:57692"/>
    </cofactor>
</comment>
<dbReference type="InterPro" id="IPR036010">
    <property type="entry name" value="2Fe-2S_ferredoxin-like_sf"/>
</dbReference>
<dbReference type="InterPro" id="IPR023753">
    <property type="entry name" value="FAD/NAD-binding_dom"/>
</dbReference>
<evidence type="ECO:0000313" key="8">
    <source>
        <dbReference type="EMBL" id="QIS24085.1"/>
    </source>
</evidence>
<accession>A0A6G9ZEN9</accession>
<name>A0A6G9ZEN9_9NOCA</name>
<dbReference type="InterPro" id="IPR050260">
    <property type="entry name" value="FAD-bd_OxRdtase"/>
</dbReference>
<keyword evidence="5" id="KW-1133">Transmembrane helix</keyword>
<dbReference type="SUPFAM" id="SSF54292">
    <property type="entry name" value="2Fe-2S ferredoxin-like"/>
    <property type="match status" value="1"/>
</dbReference>
<dbReference type="Gene3D" id="2.60.200.20">
    <property type="match status" value="1"/>
</dbReference>
<dbReference type="InterPro" id="IPR008984">
    <property type="entry name" value="SMAD_FHA_dom_sf"/>
</dbReference>
<dbReference type="PROSITE" id="PS50006">
    <property type="entry name" value="FHA_DOMAIN"/>
    <property type="match status" value="1"/>
</dbReference>
<keyword evidence="2" id="KW-0597">Phosphoprotein</keyword>
<dbReference type="InterPro" id="IPR000253">
    <property type="entry name" value="FHA_dom"/>
</dbReference>
<dbReference type="Gene3D" id="3.50.50.60">
    <property type="entry name" value="FAD/NAD(P)-binding domain"/>
    <property type="match status" value="2"/>
</dbReference>
<evidence type="ECO:0000256" key="4">
    <source>
        <dbReference type="ARBA" id="ARBA00022827"/>
    </source>
</evidence>
<gene>
    <name evidence="8" type="ORF">F6W96_08880</name>
</gene>
<dbReference type="InterPro" id="IPR012675">
    <property type="entry name" value="Beta-grasp_dom_sf"/>
</dbReference>
<dbReference type="PRINTS" id="PR00368">
    <property type="entry name" value="FADPNR"/>
</dbReference>
<dbReference type="PANTHER" id="PTHR43429">
    <property type="entry name" value="PYRIDINE NUCLEOTIDE-DISULFIDE OXIDOREDUCTASE DOMAIN-CONTAINING"/>
    <property type="match status" value="1"/>
</dbReference>
<dbReference type="Proteomes" id="UP000500953">
    <property type="component" value="Chromosome"/>
</dbReference>
<dbReference type="GO" id="GO:0016491">
    <property type="term" value="F:oxidoreductase activity"/>
    <property type="evidence" value="ECO:0007669"/>
    <property type="project" value="InterPro"/>
</dbReference>
<feature type="transmembrane region" description="Helical" evidence="5">
    <location>
        <begin position="269"/>
        <end position="289"/>
    </location>
</feature>
<dbReference type="InterPro" id="IPR036188">
    <property type="entry name" value="FAD/NAD-bd_sf"/>
</dbReference>
<feature type="transmembrane region" description="Helical" evidence="5">
    <location>
        <begin position="411"/>
        <end position="428"/>
    </location>
</feature>
<dbReference type="Pfam" id="PF00498">
    <property type="entry name" value="FHA"/>
    <property type="match status" value="1"/>
</dbReference>
<dbReference type="Gene3D" id="3.30.390.30">
    <property type="match status" value="1"/>
</dbReference>
<dbReference type="Pfam" id="PF00111">
    <property type="entry name" value="Fer2"/>
    <property type="match status" value="1"/>
</dbReference>
<keyword evidence="3" id="KW-0285">Flavoprotein</keyword>
<dbReference type="InterPro" id="IPR001041">
    <property type="entry name" value="2Fe-2S_ferredoxin-type"/>
</dbReference>
<feature type="transmembrane region" description="Helical" evidence="5">
    <location>
        <begin position="385"/>
        <end position="404"/>
    </location>
</feature>
<dbReference type="PRINTS" id="PR00469">
    <property type="entry name" value="PNDRDTASEII"/>
</dbReference>
<evidence type="ECO:0000259" key="6">
    <source>
        <dbReference type="PROSITE" id="PS50006"/>
    </source>
</evidence>
<feature type="transmembrane region" description="Helical" evidence="5">
    <location>
        <begin position="358"/>
        <end position="379"/>
    </location>
</feature>